<protein>
    <submittedName>
        <fullName evidence="4">Cytochrome c oxidase subunit I</fullName>
    </submittedName>
</protein>
<feature type="transmembrane region" description="Helical" evidence="2">
    <location>
        <begin position="425"/>
        <end position="449"/>
    </location>
</feature>
<feature type="transmembrane region" description="Helical" evidence="2">
    <location>
        <begin position="392"/>
        <end position="413"/>
    </location>
</feature>
<keyword evidence="2" id="KW-0812">Transmembrane</keyword>
<dbReference type="OrthoDB" id="9764568at2"/>
<dbReference type="Gene3D" id="1.20.210.10">
    <property type="entry name" value="Cytochrome c oxidase-like, subunit I domain"/>
    <property type="match status" value="1"/>
</dbReference>
<dbReference type="RefSeq" id="WP_014803261.1">
    <property type="nucleotide sequence ID" value="NC_018020.1"/>
</dbReference>
<dbReference type="GO" id="GO:0009060">
    <property type="term" value="P:aerobic respiration"/>
    <property type="evidence" value="ECO:0007669"/>
    <property type="project" value="InterPro"/>
</dbReference>
<sequence length="520" mass="57412">MSIADITNQFRTCPTTGLKVHMPAQRLIWINAVSAVVFLLVGGVLALLIALTRWPAVHLLPQDLFYRFVTAHGITMLVFWIVFFEMAGVIFAAQTILGARYPGVKLGWFNYILMITGAIMVEVVVFMGKADVMFTAYPPLKAHPAFYLGIILFAVGALINCFQFLYALVIAKREGWHKGSLPLFTFGILVAVIIAIFTLVSGAAAFIPAFLWSIGIIDRVDPEYFRISFWGFGHSAQQLNLAAMVSIWYLLANLTTGAKPVNQKMCRWAFVLYLLGINLGSIHHNLVDPGLSATYRIFNTSYLFYAATIGSMIHAFSIPAAVETAQRAKGYTRGLFQWLTNAPWGQPGFSGMALSMVIFGFFGGVTGIILSVEQLNMLSHNNMRVPGHFHMTVVGGTTLAFMALTYYVIPLVLQRKLIGEKLAKYQPYVFGFGVMMFATGMHFAGVMGAPRRHWDVTFQNAVIQVPFDPAMYTMLALVGIGAILAFTGLLMFIYVAVLSVFFGKKIPSQIEPYSPQHANG</sequence>
<feature type="transmembrane region" description="Helical" evidence="2">
    <location>
        <begin position="71"/>
        <end position="96"/>
    </location>
</feature>
<dbReference type="PRINTS" id="PR01165">
    <property type="entry name" value="CYCOXIDASEI"/>
</dbReference>
<feature type="transmembrane region" description="Helical" evidence="2">
    <location>
        <begin position="183"/>
        <end position="216"/>
    </location>
</feature>
<feature type="transmembrane region" description="Helical" evidence="2">
    <location>
        <begin position="236"/>
        <end position="254"/>
    </location>
</feature>
<name>I4B648_TURPD</name>
<feature type="transmembrane region" description="Helical" evidence="2">
    <location>
        <begin position="302"/>
        <end position="322"/>
    </location>
</feature>
<dbReference type="EMBL" id="CP002959">
    <property type="protein sequence ID" value="AFM12755.1"/>
    <property type="molecule type" value="Genomic_DNA"/>
</dbReference>
<dbReference type="Pfam" id="PF00115">
    <property type="entry name" value="COX1"/>
    <property type="match status" value="1"/>
</dbReference>
<dbReference type="PATRIC" id="fig|869212.3.peg.2114"/>
<accession>I4B648</accession>
<keyword evidence="2" id="KW-1133">Transmembrane helix</keyword>
<dbReference type="STRING" id="869212.Turpa_2109"/>
<evidence type="ECO:0000256" key="1">
    <source>
        <dbReference type="ARBA" id="ARBA00022660"/>
    </source>
</evidence>
<keyword evidence="1" id="KW-0679">Respiratory chain</keyword>
<dbReference type="InterPro" id="IPR000883">
    <property type="entry name" value="Cyt_C_Oxase_1"/>
</dbReference>
<dbReference type="KEGG" id="tpx:Turpa_2109"/>
<evidence type="ECO:0000313" key="4">
    <source>
        <dbReference type="EMBL" id="AFM12755.1"/>
    </source>
</evidence>
<dbReference type="PROSITE" id="PS50855">
    <property type="entry name" value="COX1"/>
    <property type="match status" value="1"/>
</dbReference>
<dbReference type="GO" id="GO:0004129">
    <property type="term" value="F:cytochrome-c oxidase activity"/>
    <property type="evidence" value="ECO:0007669"/>
    <property type="project" value="InterPro"/>
</dbReference>
<organism evidence="4 5">
    <name type="scientific">Turneriella parva (strain ATCC BAA-1111 / DSM 21527 / NCTC 11395 / H)</name>
    <name type="common">Leptospira parva</name>
    <dbReference type="NCBI Taxonomy" id="869212"/>
    <lineage>
        <taxon>Bacteria</taxon>
        <taxon>Pseudomonadati</taxon>
        <taxon>Spirochaetota</taxon>
        <taxon>Spirochaetia</taxon>
        <taxon>Leptospirales</taxon>
        <taxon>Leptospiraceae</taxon>
        <taxon>Turneriella</taxon>
    </lineage>
</organism>
<dbReference type="PANTHER" id="PTHR10422:SF40">
    <property type="entry name" value="CYTOCHROME C OXIDASE SUBUNIT I"/>
    <property type="match status" value="1"/>
</dbReference>
<feature type="transmembrane region" description="Helical" evidence="2">
    <location>
        <begin position="353"/>
        <end position="372"/>
    </location>
</feature>
<gene>
    <name evidence="4" type="ordered locus">Turpa_2109</name>
</gene>
<feature type="domain" description="Cytochrome oxidase subunit I profile" evidence="3">
    <location>
        <begin position="33"/>
        <end position="520"/>
    </location>
</feature>
<keyword evidence="1" id="KW-0249">Electron transport</keyword>
<feature type="transmembrane region" description="Helical" evidence="2">
    <location>
        <begin position="28"/>
        <end position="51"/>
    </location>
</feature>
<dbReference type="Proteomes" id="UP000006048">
    <property type="component" value="Chromosome"/>
</dbReference>
<keyword evidence="1" id="KW-0813">Transport</keyword>
<dbReference type="PANTHER" id="PTHR10422">
    <property type="entry name" value="CYTOCHROME C OXIDASE SUBUNIT 1"/>
    <property type="match status" value="1"/>
</dbReference>
<dbReference type="AlphaFoldDB" id="I4B648"/>
<feature type="transmembrane region" description="Helical" evidence="2">
    <location>
        <begin position="146"/>
        <end position="171"/>
    </location>
</feature>
<evidence type="ECO:0000259" key="3">
    <source>
        <dbReference type="PROSITE" id="PS50855"/>
    </source>
</evidence>
<feature type="transmembrane region" description="Helical" evidence="2">
    <location>
        <begin position="469"/>
        <end position="502"/>
    </location>
</feature>
<dbReference type="SUPFAM" id="SSF81442">
    <property type="entry name" value="Cytochrome c oxidase subunit I-like"/>
    <property type="match status" value="1"/>
</dbReference>
<keyword evidence="2" id="KW-0472">Membrane</keyword>
<dbReference type="HOGENOM" id="CLU_033807_0_0_12"/>
<keyword evidence="5" id="KW-1185">Reference proteome</keyword>
<feature type="transmembrane region" description="Helical" evidence="2">
    <location>
        <begin position="108"/>
        <end position="126"/>
    </location>
</feature>
<feature type="transmembrane region" description="Helical" evidence="2">
    <location>
        <begin position="266"/>
        <end position="282"/>
    </location>
</feature>
<dbReference type="InterPro" id="IPR023616">
    <property type="entry name" value="Cyt_c_oxase-like_su1_dom"/>
</dbReference>
<dbReference type="GO" id="GO:0020037">
    <property type="term" value="F:heme binding"/>
    <property type="evidence" value="ECO:0007669"/>
    <property type="project" value="InterPro"/>
</dbReference>
<reference evidence="4 5" key="1">
    <citation type="submission" date="2012-06" db="EMBL/GenBank/DDBJ databases">
        <title>The complete chromosome of genome of Turneriella parva DSM 21527.</title>
        <authorList>
            <consortium name="US DOE Joint Genome Institute (JGI-PGF)"/>
            <person name="Lucas S."/>
            <person name="Han J."/>
            <person name="Lapidus A."/>
            <person name="Bruce D."/>
            <person name="Goodwin L."/>
            <person name="Pitluck S."/>
            <person name="Peters L."/>
            <person name="Kyrpides N."/>
            <person name="Mavromatis K."/>
            <person name="Ivanova N."/>
            <person name="Mikhailova N."/>
            <person name="Chertkov O."/>
            <person name="Detter J.C."/>
            <person name="Tapia R."/>
            <person name="Han C."/>
            <person name="Land M."/>
            <person name="Hauser L."/>
            <person name="Markowitz V."/>
            <person name="Cheng J.-F."/>
            <person name="Hugenholtz P."/>
            <person name="Woyke T."/>
            <person name="Wu D."/>
            <person name="Gronow S."/>
            <person name="Wellnitz S."/>
            <person name="Brambilla E."/>
            <person name="Klenk H.-P."/>
            <person name="Eisen J.A."/>
        </authorList>
    </citation>
    <scope>NUCLEOTIDE SEQUENCE [LARGE SCALE GENOMIC DNA]</scope>
    <source>
        <strain evidence="5">ATCC BAA-1111 / DSM 21527 / NCTC 11395 / H</strain>
    </source>
</reference>
<dbReference type="GO" id="GO:0016020">
    <property type="term" value="C:membrane"/>
    <property type="evidence" value="ECO:0007669"/>
    <property type="project" value="InterPro"/>
</dbReference>
<evidence type="ECO:0000256" key="2">
    <source>
        <dbReference type="SAM" id="Phobius"/>
    </source>
</evidence>
<proteinExistence type="predicted"/>
<dbReference type="InterPro" id="IPR036927">
    <property type="entry name" value="Cyt_c_oxase-like_su1_sf"/>
</dbReference>
<evidence type="ECO:0000313" key="5">
    <source>
        <dbReference type="Proteomes" id="UP000006048"/>
    </source>
</evidence>